<dbReference type="Pfam" id="PF00126">
    <property type="entry name" value="HTH_1"/>
    <property type="match status" value="1"/>
</dbReference>
<dbReference type="PANTHER" id="PTHR30537">
    <property type="entry name" value="HTH-TYPE TRANSCRIPTIONAL REGULATOR"/>
    <property type="match status" value="1"/>
</dbReference>
<feature type="domain" description="HTH lysR-type" evidence="5">
    <location>
        <begin position="5"/>
        <end position="62"/>
    </location>
</feature>
<keyword evidence="3" id="KW-0238">DNA-binding</keyword>
<dbReference type="InterPro" id="IPR000847">
    <property type="entry name" value="LysR_HTH_N"/>
</dbReference>
<dbReference type="Proteomes" id="UP001189773">
    <property type="component" value="Unassembled WGS sequence"/>
</dbReference>
<dbReference type="Gene3D" id="3.40.190.290">
    <property type="match status" value="1"/>
</dbReference>
<dbReference type="PROSITE" id="PS50931">
    <property type="entry name" value="HTH_LYSR"/>
    <property type="match status" value="1"/>
</dbReference>
<keyword evidence="4" id="KW-0804">Transcription</keyword>
<dbReference type="SUPFAM" id="SSF46785">
    <property type="entry name" value="Winged helix' DNA-binding domain"/>
    <property type="match status" value="1"/>
</dbReference>
<comment type="similarity">
    <text evidence="1">Belongs to the LysR transcriptional regulatory family.</text>
</comment>
<dbReference type="SUPFAM" id="SSF53850">
    <property type="entry name" value="Periplasmic binding protein-like II"/>
    <property type="match status" value="1"/>
</dbReference>
<dbReference type="Pfam" id="PF03466">
    <property type="entry name" value="LysR_substrate"/>
    <property type="match status" value="1"/>
</dbReference>
<gene>
    <name evidence="6" type="primary">dmlR_22</name>
    <name evidence="6" type="ORF">LMG18095_04674</name>
</gene>
<evidence type="ECO:0000256" key="2">
    <source>
        <dbReference type="ARBA" id="ARBA00023015"/>
    </source>
</evidence>
<protein>
    <submittedName>
        <fullName evidence="6">HTH-type transcriptional regulator DmlR</fullName>
    </submittedName>
</protein>
<name>A0ABM9JYT7_9RALS</name>
<evidence type="ECO:0000256" key="1">
    <source>
        <dbReference type="ARBA" id="ARBA00009437"/>
    </source>
</evidence>
<dbReference type="InterPro" id="IPR058163">
    <property type="entry name" value="LysR-type_TF_proteobact-type"/>
</dbReference>
<dbReference type="PANTHER" id="PTHR30537:SF5">
    <property type="entry name" value="HTH-TYPE TRANSCRIPTIONAL ACTIVATOR TTDR-RELATED"/>
    <property type="match status" value="1"/>
</dbReference>
<dbReference type="InterPro" id="IPR005119">
    <property type="entry name" value="LysR_subst-bd"/>
</dbReference>
<accession>A0ABM9JYT7</accession>
<evidence type="ECO:0000259" key="5">
    <source>
        <dbReference type="PROSITE" id="PS50931"/>
    </source>
</evidence>
<dbReference type="RefSeq" id="WP_024541808.1">
    <property type="nucleotide sequence ID" value="NZ_CATWDO010000001.1"/>
</dbReference>
<dbReference type="InterPro" id="IPR036390">
    <property type="entry name" value="WH_DNA-bd_sf"/>
</dbReference>
<dbReference type="InterPro" id="IPR036388">
    <property type="entry name" value="WH-like_DNA-bd_sf"/>
</dbReference>
<keyword evidence="7" id="KW-1185">Reference proteome</keyword>
<sequence>MNNDWDLVDLRVFCQVARRSSFVAAATELGISPAYVSKRVADLERALGVTLFHRTTRRVRISDAGEAVYAWARKVLEAVEGLNDSVSHTDTRLSGQLRISSSLRLGRNHLSPILAELHRAHPELEIWLELMDRRVDLLAEGFDIDVRMGEVSEPHLVTHLVVENARVLCASPEYLARRGTPKTAADLASHDCLLYRERHQTFGVWRLQGPQGIESVKVTGPIGSNHSDIVSNWALAGHGIILLAGWDVAHALKSGKLQRVLPEYRQEANVWAVTAAKLQTSPKLRTCTQFIIKRLRKGPYALDTAIP</sequence>
<evidence type="ECO:0000256" key="3">
    <source>
        <dbReference type="ARBA" id="ARBA00023125"/>
    </source>
</evidence>
<dbReference type="EMBL" id="CATZAR010000027">
    <property type="protein sequence ID" value="CAJ0807982.1"/>
    <property type="molecule type" value="Genomic_DNA"/>
</dbReference>
<reference evidence="6 7" key="1">
    <citation type="submission" date="2023-07" db="EMBL/GenBank/DDBJ databases">
        <authorList>
            <person name="Peeters C."/>
        </authorList>
    </citation>
    <scope>NUCLEOTIDE SEQUENCE [LARGE SCALE GENOMIC DNA]</scope>
    <source>
        <strain evidence="6 7">LMG 18095</strain>
    </source>
</reference>
<evidence type="ECO:0000256" key="4">
    <source>
        <dbReference type="ARBA" id="ARBA00023163"/>
    </source>
</evidence>
<dbReference type="Gene3D" id="1.10.10.10">
    <property type="entry name" value="Winged helix-like DNA-binding domain superfamily/Winged helix DNA-binding domain"/>
    <property type="match status" value="1"/>
</dbReference>
<comment type="caution">
    <text evidence="6">The sequence shown here is derived from an EMBL/GenBank/DDBJ whole genome shotgun (WGS) entry which is preliminary data.</text>
</comment>
<evidence type="ECO:0000313" key="6">
    <source>
        <dbReference type="EMBL" id="CAJ0807982.1"/>
    </source>
</evidence>
<proteinExistence type="inferred from homology"/>
<evidence type="ECO:0000313" key="7">
    <source>
        <dbReference type="Proteomes" id="UP001189773"/>
    </source>
</evidence>
<keyword evidence="2" id="KW-0805">Transcription regulation</keyword>
<organism evidence="6 7">
    <name type="scientific">Ralstonia thomasii</name>
    <dbReference type="NCBI Taxonomy" id="3058596"/>
    <lineage>
        <taxon>Bacteria</taxon>
        <taxon>Pseudomonadati</taxon>
        <taxon>Pseudomonadota</taxon>
        <taxon>Betaproteobacteria</taxon>
        <taxon>Burkholderiales</taxon>
        <taxon>Burkholderiaceae</taxon>
        <taxon>Ralstonia</taxon>
    </lineage>
</organism>